<reference evidence="3 4" key="1">
    <citation type="submission" date="2023-11" db="EMBL/GenBank/DDBJ databases">
        <title>From the Deep-Sea to the Surface: Bacterial Genomes Isolated from the Moytirra Hydrothermal Vent Plume.</title>
        <authorList>
            <person name="Major S.R."/>
        </authorList>
    </citation>
    <scope>NUCLEOTIDE SEQUENCE [LARGE SCALE GENOMIC DNA]</scope>
    <source>
        <strain evidence="3 4">OXR-9</strain>
    </source>
</reference>
<keyword evidence="4" id="KW-1185">Reference proteome</keyword>
<evidence type="ECO:0000313" key="4">
    <source>
        <dbReference type="Proteomes" id="UP001326567"/>
    </source>
</evidence>
<protein>
    <recommendedName>
        <fullName evidence="5">Lectin-like protein BA14k</fullName>
    </recommendedName>
</protein>
<dbReference type="EMBL" id="CP139725">
    <property type="protein sequence ID" value="WPZ21536.1"/>
    <property type="molecule type" value="Genomic_DNA"/>
</dbReference>
<name>A0ABZ0V0X0_9RHOB</name>
<dbReference type="RefSeq" id="WP_322328476.1">
    <property type="nucleotide sequence ID" value="NZ_CP139725.1"/>
</dbReference>
<feature type="chain" id="PRO_5047510682" description="Lectin-like protein BA14k" evidence="2">
    <location>
        <begin position="27"/>
        <end position="194"/>
    </location>
</feature>
<gene>
    <name evidence="3" type="ORF">T7987_15430</name>
</gene>
<proteinExistence type="predicted"/>
<feature type="signal peptide" evidence="2">
    <location>
        <begin position="1"/>
        <end position="26"/>
    </location>
</feature>
<evidence type="ECO:0008006" key="5">
    <source>
        <dbReference type="Google" id="ProtNLM"/>
    </source>
</evidence>
<keyword evidence="2" id="KW-0732">Signal</keyword>
<feature type="region of interest" description="Disordered" evidence="1">
    <location>
        <begin position="76"/>
        <end position="117"/>
    </location>
</feature>
<evidence type="ECO:0000256" key="1">
    <source>
        <dbReference type="SAM" id="MobiDB-lite"/>
    </source>
</evidence>
<evidence type="ECO:0000256" key="2">
    <source>
        <dbReference type="SAM" id="SignalP"/>
    </source>
</evidence>
<sequence length="194" mass="22370">MYRKFIATIAALSVAITAFGARPAAADEKEVLRTLAAIAGVAIVGKMIYDNNKERKERETVTRRRAAPVYEAPRYYPTVSKRPHPRPYVDPRPAPRRSSDWTRPERDRATYPEREVRPLPERVDRKLLPQQCFRSYEGDEGKVMMFGEPCLEKNYSYADRLPRYCAKRVSTAEGARYGYDARCLRDSGYSLARR</sequence>
<organism evidence="3 4">
    <name type="scientific">Sulfitobacter faviae</name>
    <dbReference type="NCBI Taxonomy" id="1775881"/>
    <lineage>
        <taxon>Bacteria</taxon>
        <taxon>Pseudomonadati</taxon>
        <taxon>Pseudomonadota</taxon>
        <taxon>Alphaproteobacteria</taxon>
        <taxon>Rhodobacterales</taxon>
        <taxon>Roseobacteraceae</taxon>
        <taxon>Sulfitobacter</taxon>
    </lineage>
</organism>
<feature type="compositionally biased region" description="Basic and acidic residues" evidence="1">
    <location>
        <begin position="97"/>
        <end position="117"/>
    </location>
</feature>
<dbReference type="Proteomes" id="UP001326567">
    <property type="component" value="Chromosome"/>
</dbReference>
<accession>A0ABZ0V0X0</accession>
<evidence type="ECO:0000313" key="3">
    <source>
        <dbReference type="EMBL" id="WPZ21536.1"/>
    </source>
</evidence>